<dbReference type="CDD" id="cd00009">
    <property type="entry name" value="AAA"/>
    <property type="match status" value="1"/>
</dbReference>
<organism evidence="7 8">
    <name type="scientific">Kolteria novifilia</name>
    <dbReference type="NCBI Taxonomy" id="2527975"/>
    <lineage>
        <taxon>Bacteria</taxon>
        <taxon>Pseudomonadati</taxon>
        <taxon>Planctomycetota</taxon>
        <taxon>Planctomycetia</taxon>
        <taxon>Kolteriales</taxon>
        <taxon>Kolteriaceae</taxon>
        <taxon>Kolteria</taxon>
    </lineage>
</organism>
<gene>
    <name evidence="7" type="primary">ntrC_2</name>
    <name evidence="7" type="ORF">Pan216_49450</name>
</gene>
<dbReference type="FunFam" id="3.40.50.300:FF:000006">
    <property type="entry name" value="DNA-binding transcriptional regulator NtrC"/>
    <property type="match status" value="1"/>
</dbReference>
<evidence type="ECO:0000256" key="2">
    <source>
        <dbReference type="ARBA" id="ARBA00022840"/>
    </source>
</evidence>
<protein>
    <submittedName>
        <fullName evidence="7">Nitrogen assimilation regulatory protein</fullName>
    </submittedName>
</protein>
<dbReference type="InterPro" id="IPR003593">
    <property type="entry name" value="AAA+_ATPase"/>
</dbReference>
<dbReference type="EMBL" id="CP036279">
    <property type="protein sequence ID" value="QDU64057.1"/>
    <property type="molecule type" value="Genomic_DNA"/>
</dbReference>
<dbReference type="OrthoDB" id="9807827at2"/>
<proteinExistence type="predicted"/>
<dbReference type="PANTHER" id="PTHR32071:SF122">
    <property type="entry name" value="SIGMA FACTOR"/>
    <property type="match status" value="1"/>
</dbReference>
<keyword evidence="4" id="KW-0238">DNA-binding</keyword>
<dbReference type="InterPro" id="IPR025944">
    <property type="entry name" value="Sigma_54_int_dom_CS"/>
</dbReference>
<name>A0A518BAU4_9BACT</name>
<dbReference type="AlphaFoldDB" id="A0A518BAU4"/>
<dbReference type="RefSeq" id="WP_145264321.1">
    <property type="nucleotide sequence ID" value="NZ_CP036279.1"/>
</dbReference>
<dbReference type="GO" id="GO:0005524">
    <property type="term" value="F:ATP binding"/>
    <property type="evidence" value="ECO:0007669"/>
    <property type="project" value="UniProtKB-KW"/>
</dbReference>
<dbReference type="SMART" id="SM00382">
    <property type="entry name" value="AAA"/>
    <property type="match status" value="1"/>
</dbReference>
<keyword evidence="5" id="KW-0804">Transcription</keyword>
<evidence type="ECO:0000259" key="6">
    <source>
        <dbReference type="PROSITE" id="PS50045"/>
    </source>
</evidence>
<evidence type="ECO:0000256" key="5">
    <source>
        <dbReference type="ARBA" id="ARBA00023163"/>
    </source>
</evidence>
<evidence type="ECO:0000256" key="4">
    <source>
        <dbReference type="ARBA" id="ARBA00023125"/>
    </source>
</evidence>
<dbReference type="Pfam" id="PF25601">
    <property type="entry name" value="AAA_lid_14"/>
    <property type="match status" value="1"/>
</dbReference>
<dbReference type="Gene3D" id="3.40.50.300">
    <property type="entry name" value="P-loop containing nucleotide triphosphate hydrolases"/>
    <property type="match status" value="1"/>
</dbReference>
<dbReference type="InterPro" id="IPR009057">
    <property type="entry name" value="Homeodomain-like_sf"/>
</dbReference>
<keyword evidence="3" id="KW-0805">Transcription regulation</keyword>
<dbReference type="InterPro" id="IPR025662">
    <property type="entry name" value="Sigma_54_int_dom_ATP-bd_1"/>
</dbReference>
<dbReference type="PROSITE" id="PS50045">
    <property type="entry name" value="SIGMA54_INTERACT_4"/>
    <property type="match status" value="1"/>
</dbReference>
<accession>A0A518BAU4</accession>
<reference evidence="7 8" key="1">
    <citation type="submission" date="2019-02" db="EMBL/GenBank/DDBJ databases">
        <title>Deep-cultivation of Planctomycetes and their phenomic and genomic characterization uncovers novel biology.</title>
        <authorList>
            <person name="Wiegand S."/>
            <person name="Jogler M."/>
            <person name="Boedeker C."/>
            <person name="Pinto D."/>
            <person name="Vollmers J."/>
            <person name="Rivas-Marin E."/>
            <person name="Kohn T."/>
            <person name="Peeters S.H."/>
            <person name="Heuer A."/>
            <person name="Rast P."/>
            <person name="Oberbeckmann S."/>
            <person name="Bunk B."/>
            <person name="Jeske O."/>
            <person name="Meyerdierks A."/>
            <person name="Storesund J.E."/>
            <person name="Kallscheuer N."/>
            <person name="Luecker S."/>
            <person name="Lage O.M."/>
            <person name="Pohl T."/>
            <person name="Merkel B.J."/>
            <person name="Hornburger P."/>
            <person name="Mueller R.-W."/>
            <person name="Bruemmer F."/>
            <person name="Labrenz M."/>
            <person name="Spormann A.M."/>
            <person name="Op den Camp H."/>
            <person name="Overmann J."/>
            <person name="Amann R."/>
            <person name="Jetten M.S.M."/>
            <person name="Mascher T."/>
            <person name="Medema M.H."/>
            <person name="Devos D.P."/>
            <person name="Kaster A.-K."/>
            <person name="Ovreas L."/>
            <person name="Rohde M."/>
            <person name="Galperin M.Y."/>
            <person name="Jogler C."/>
        </authorList>
    </citation>
    <scope>NUCLEOTIDE SEQUENCE [LARGE SCALE GENOMIC DNA]</scope>
    <source>
        <strain evidence="7 8">Pan216</strain>
    </source>
</reference>
<keyword evidence="8" id="KW-1185">Reference proteome</keyword>
<dbReference type="GO" id="GO:0006355">
    <property type="term" value="P:regulation of DNA-templated transcription"/>
    <property type="evidence" value="ECO:0007669"/>
    <property type="project" value="InterPro"/>
</dbReference>
<evidence type="ECO:0000256" key="3">
    <source>
        <dbReference type="ARBA" id="ARBA00023015"/>
    </source>
</evidence>
<dbReference type="Gene3D" id="1.10.8.60">
    <property type="match status" value="1"/>
</dbReference>
<dbReference type="InterPro" id="IPR025943">
    <property type="entry name" value="Sigma_54_int_dom_ATP-bd_2"/>
</dbReference>
<dbReference type="SUPFAM" id="SSF46689">
    <property type="entry name" value="Homeodomain-like"/>
    <property type="match status" value="1"/>
</dbReference>
<evidence type="ECO:0000256" key="1">
    <source>
        <dbReference type="ARBA" id="ARBA00022741"/>
    </source>
</evidence>
<dbReference type="Proteomes" id="UP000317093">
    <property type="component" value="Chromosome"/>
</dbReference>
<dbReference type="PROSITE" id="PS00675">
    <property type="entry name" value="SIGMA54_INTERACT_1"/>
    <property type="match status" value="1"/>
</dbReference>
<dbReference type="PROSITE" id="PS00676">
    <property type="entry name" value="SIGMA54_INTERACT_2"/>
    <property type="match status" value="1"/>
</dbReference>
<dbReference type="PROSITE" id="PS00688">
    <property type="entry name" value="SIGMA54_INTERACT_3"/>
    <property type="match status" value="1"/>
</dbReference>
<dbReference type="InterPro" id="IPR002197">
    <property type="entry name" value="HTH_Fis"/>
</dbReference>
<dbReference type="PANTHER" id="PTHR32071">
    <property type="entry name" value="TRANSCRIPTIONAL REGULATORY PROTEIN"/>
    <property type="match status" value="1"/>
</dbReference>
<dbReference type="Pfam" id="PF02954">
    <property type="entry name" value="HTH_8"/>
    <property type="match status" value="1"/>
</dbReference>
<dbReference type="GO" id="GO:0043565">
    <property type="term" value="F:sequence-specific DNA binding"/>
    <property type="evidence" value="ECO:0007669"/>
    <property type="project" value="InterPro"/>
</dbReference>
<evidence type="ECO:0000313" key="7">
    <source>
        <dbReference type="EMBL" id="QDU64057.1"/>
    </source>
</evidence>
<dbReference type="InterPro" id="IPR027417">
    <property type="entry name" value="P-loop_NTPase"/>
</dbReference>
<dbReference type="InterPro" id="IPR002078">
    <property type="entry name" value="Sigma_54_int"/>
</dbReference>
<evidence type="ECO:0000313" key="8">
    <source>
        <dbReference type="Proteomes" id="UP000317093"/>
    </source>
</evidence>
<dbReference type="PRINTS" id="PR01590">
    <property type="entry name" value="HTHFIS"/>
</dbReference>
<feature type="domain" description="Sigma-54 factor interaction" evidence="6">
    <location>
        <begin position="1"/>
        <end position="223"/>
    </location>
</feature>
<dbReference type="InterPro" id="IPR058031">
    <property type="entry name" value="AAA_lid_NorR"/>
</dbReference>
<dbReference type="SUPFAM" id="SSF52540">
    <property type="entry name" value="P-loop containing nucleoside triphosphate hydrolases"/>
    <property type="match status" value="1"/>
</dbReference>
<dbReference type="KEGG" id="knv:Pan216_49450"/>
<keyword evidence="1" id="KW-0547">Nucleotide-binding</keyword>
<sequence>MQEVYRVTRQVAPTRASVLLIGETGTGKELIARSVHNLSPRSDGPYVRVNCGALSESLLESELFGHVKGAFTGAIDNKTGRFEAAHTGTIFLDEISSMSHKLQVKLLRVLQEREFERVGENRTIRVDTRVVAATNQHLEDEIDAGRFREDLYYRLNVVPVYLPPLRDRLEDLPLLSAHFLAKYAKENRRDVDSFEPGFVDHLSSYHWPGNVRELENYVERAVVLCESPQVPSVLLPPQLRGEAPLRIIRSRSVDLESAIDELTRLALRSASADETNLYDKVVGAVERELIQQVLAATDNVQIKAAARLGINRNTLHKKLKEYKISEDGEESLEAS</sequence>
<keyword evidence="2" id="KW-0067">ATP-binding</keyword>
<dbReference type="Pfam" id="PF00158">
    <property type="entry name" value="Sigma54_activat"/>
    <property type="match status" value="1"/>
</dbReference>
<dbReference type="Gene3D" id="1.10.10.60">
    <property type="entry name" value="Homeodomain-like"/>
    <property type="match status" value="1"/>
</dbReference>